<gene>
    <name evidence="10" type="ORF">Daus18300_014176</name>
</gene>
<keyword evidence="9" id="KW-0732">Signal</keyword>
<proteinExistence type="inferred from homology"/>
<dbReference type="InterPro" id="IPR036396">
    <property type="entry name" value="Cyt_P450_sf"/>
</dbReference>
<evidence type="ECO:0000256" key="9">
    <source>
        <dbReference type="SAM" id="SignalP"/>
    </source>
</evidence>
<dbReference type="EMBL" id="JAWRVE010000260">
    <property type="protein sequence ID" value="KAL1846688.1"/>
    <property type="molecule type" value="Genomic_DNA"/>
</dbReference>
<dbReference type="PRINTS" id="PR00385">
    <property type="entry name" value="P450"/>
</dbReference>
<protein>
    <recommendedName>
        <fullName evidence="12">Cytochrome P450</fullName>
    </recommendedName>
</protein>
<keyword evidence="11" id="KW-1185">Reference proteome</keyword>
<evidence type="ECO:0000256" key="8">
    <source>
        <dbReference type="RuleBase" id="RU000461"/>
    </source>
</evidence>
<dbReference type="InterPro" id="IPR017972">
    <property type="entry name" value="Cyt_P450_CS"/>
</dbReference>
<evidence type="ECO:0000256" key="1">
    <source>
        <dbReference type="ARBA" id="ARBA00001971"/>
    </source>
</evidence>
<evidence type="ECO:0000256" key="7">
    <source>
        <dbReference type="ARBA" id="ARBA00023033"/>
    </source>
</evidence>
<dbReference type="PROSITE" id="PS00086">
    <property type="entry name" value="CYTOCHROME_P450"/>
    <property type="match status" value="1"/>
</dbReference>
<evidence type="ECO:0000313" key="11">
    <source>
        <dbReference type="Proteomes" id="UP001583177"/>
    </source>
</evidence>
<dbReference type="PANTHER" id="PTHR24287">
    <property type="entry name" value="P450, PUTATIVE (EUROFUNG)-RELATED"/>
    <property type="match status" value="1"/>
</dbReference>
<dbReference type="Proteomes" id="UP001583177">
    <property type="component" value="Unassembled WGS sequence"/>
</dbReference>
<keyword evidence="4 8" id="KW-0479">Metal-binding</keyword>
<evidence type="ECO:0000256" key="5">
    <source>
        <dbReference type="ARBA" id="ARBA00023002"/>
    </source>
</evidence>
<evidence type="ECO:0000256" key="6">
    <source>
        <dbReference type="ARBA" id="ARBA00023004"/>
    </source>
</evidence>
<comment type="cofactor">
    <cofactor evidence="1">
        <name>heme</name>
        <dbReference type="ChEBI" id="CHEBI:30413"/>
    </cofactor>
</comment>
<dbReference type="PRINTS" id="PR00463">
    <property type="entry name" value="EP450I"/>
</dbReference>
<dbReference type="InterPro" id="IPR002401">
    <property type="entry name" value="Cyt_P450_E_grp-I"/>
</dbReference>
<keyword evidence="3 8" id="KW-0349">Heme</keyword>
<organism evidence="10 11">
    <name type="scientific">Diaporthe australafricana</name>
    <dbReference type="NCBI Taxonomy" id="127596"/>
    <lineage>
        <taxon>Eukaryota</taxon>
        <taxon>Fungi</taxon>
        <taxon>Dikarya</taxon>
        <taxon>Ascomycota</taxon>
        <taxon>Pezizomycotina</taxon>
        <taxon>Sordariomycetes</taxon>
        <taxon>Sordariomycetidae</taxon>
        <taxon>Diaporthales</taxon>
        <taxon>Diaporthaceae</taxon>
        <taxon>Diaporthe</taxon>
    </lineage>
</organism>
<evidence type="ECO:0000256" key="3">
    <source>
        <dbReference type="ARBA" id="ARBA00022617"/>
    </source>
</evidence>
<dbReference type="PANTHER" id="PTHR24287:SF1">
    <property type="entry name" value="P450, PUTATIVE (EUROFUNG)-RELATED"/>
    <property type="match status" value="1"/>
</dbReference>
<accession>A0ABR3VW81</accession>
<feature type="chain" id="PRO_5046696002" description="Cytochrome P450" evidence="9">
    <location>
        <begin position="19"/>
        <end position="448"/>
    </location>
</feature>
<name>A0ABR3VW81_9PEZI</name>
<keyword evidence="5 8" id="KW-0560">Oxidoreductase</keyword>
<dbReference type="Gene3D" id="1.10.630.10">
    <property type="entry name" value="Cytochrome P450"/>
    <property type="match status" value="2"/>
</dbReference>
<dbReference type="Pfam" id="PF00067">
    <property type="entry name" value="p450"/>
    <property type="match status" value="2"/>
</dbReference>
<dbReference type="InterPro" id="IPR001128">
    <property type="entry name" value="Cyt_P450"/>
</dbReference>
<reference evidence="10 11" key="1">
    <citation type="journal article" date="2024" name="IMA Fungus">
        <title>IMA Genome - F19 : A genome assembly and annotation guide to empower mycologists, including annotated draft genome sequences of Ceratocystis pirilliformis, Diaporthe australafricana, Fusarium ophioides, Paecilomyces lecythidis, and Sporothrix stenoceras.</title>
        <authorList>
            <person name="Aylward J."/>
            <person name="Wilson A.M."/>
            <person name="Visagie C.M."/>
            <person name="Spraker J."/>
            <person name="Barnes I."/>
            <person name="Buitendag C."/>
            <person name="Ceriani C."/>
            <person name="Del Mar Angel L."/>
            <person name="du Plessis D."/>
            <person name="Fuchs T."/>
            <person name="Gasser K."/>
            <person name="Kramer D."/>
            <person name="Li W."/>
            <person name="Munsamy K."/>
            <person name="Piso A."/>
            <person name="Price J.L."/>
            <person name="Sonnekus B."/>
            <person name="Thomas C."/>
            <person name="van der Nest A."/>
            <person name="van Dijk A."/>
            <person name="van Heerden A."/>
            <person name="van Vuuren N."/>
            <person name="Yilmaz N."/>
            <person name="Duong T.A."/>
            <person name="van der Merwe N.A."/>
            <person name="Wingfield M.J."/>
            <person name="Wingfield B.D."/>
        </authorList>
    </citation>
    <scope>NUCLEOTIDE SEQUENCE [LARGE SCALE GENOMIC DNA]</scope>
    <source>
        <strain evidence="10 11">CMW 18300</strain>
    </source>
</reference>
<evidence type="ECO:0008006" key="12">
    <source>
        <dbReference type="Google" id="ProtNLM"/>
    </source>
</evidence>
<comment type="similarity">
    <text evidence="2 8">Belongs to the cytochrome P450 family.</text>
</comment>
<keyword evidence="7 8" id="KW-0503">Monooxygenase</keyword>
<evidence type="ECO:0000313" key="10">
    <source>
        <dbReference type="EMBL" id="KAL1846688.1"/>
    </source>
</evidence>
<keyword evidence="6 8" id="KW-0408">Iron</keyword>
<comment type="caution">
    <text evidence="10">The sequence shown here is derived from an EMBL/GenBank/DDBJ whole genome shotgun (WGS) entry which is preliminary data.</text>
</comment>
<dbReference type="InterPro" id="IPR047146">
    <property type="entry name" value="Cyt_P450_E_CYP52_fungi"/>
</dbReference>
<sequence length="448" mass="50486">MDVLLWILLVACILVSRAVSVFGRRQDGSYDTIQRYPHVDPFGIDLMWQIRRDFQRGRLSEGMRLRHVLYGSTFSTKHLWENYIYTIEPENIDAINKDKSENFEKSAWASEAAKHIGNGVLLNEGDAWRRSRAMLNPIFGSSAAEVPTLMEPKVRRLVAQMRALQEKKGAVELHSLIDKFMLDVVTEFLFGKSADCLENPRSPEGEDAIQFLTDVRSFDGPSAKFIAVGTPARLELLASIWRLKKTVASMQGFFRRKLQDIMTSTETASARSPPWSVFKRMKATGIPEDQIQAELQNIFFASWYTTSALLANTIYILLRNQDVLGRLRQEIQPLQGKPPTNQDLRKMEYLGLVLMEGEGGTEPGDGADESHTGGSEIPTAFFTHLPFGLGPRACLGKQMAKDEVSYVIVRLLQEFSLLETKPGLEHSSFREAEAVSFYNADGVWISVK</sequence>
<dbReference type="SUPFAM" id="SSF48264">
    <property type="entry name" value="Cytochrome P450"/>
    <property type="match status" value="1"/>
</dbReference>
<feature type="signal peptide" evidence="9">
    <location>
        <begin position="1"/>
        <end position="18"/>
    </location>
</feature>
<evidence type="ECO:0000256" key="2">
    <source>
        <dbReference type="ARBA" id="ARBA00010617"/>
    </source>
</evidence>
<evidence type="ECO:0000256" key="4">
    <source>
        <dbReference type="ARBA" id="ARBA00022723"/>
    </source>
</evidence>